<proteinExistence type="predicted"/>
<organism evidence="1 2">
    <name type="scientific">Dictyobacter aurantiacus</name>
    <dbReference type="NCBI Taxonomy" id="1936993"/>
    <lineage>
        <taxon>Bacteria</taxon>
        <taxon>Bacillati</taxon>
        <taxon>Chloroflexota</taxon>
        <taxon>Ktedonobacteria</taxon>
        <taxon>Ktedonobacterales</taxon>
        <taxon>Dictyobacteraceae</taxon>
        <taxon>Dictyobacter</taxon>
    </lineage>
</organism>
<reference evidence="2" key="1">
    <citation type="submission" date="2018-12" db="EMBL/GenBank/DDBJ databases">
        <title>Tengunoibacter tsumagoiensis gen. nov., sp. nov., Dictyobacter kobayashii sp. nov., D. alpinus sp. nov., and D. joshuensis sp. nov. and description of Dictyobacteraceae fam. nov. within the order Ktedonobacterales isolated from Tengu-no-mugimeshi.</title>
        <authorList>
            <person name="Wang C.M."/>
            <person name="Zheng Y."/>
            <person name="Sakai Y."/>
            <person name="Toyoda A."/>
            <person name="Minakuchi Y."/>
            <person name="Abe K."/>
            <person name="Yokota A."/>
            <person name="Yabe S."/>
        </authorList>
    </citation>
    <scope>NUCLEOTIDE SEQUENCE [LARGE SCALE GENOMIC DNA]</scope>
    <source>
        <strain evidence="2">S-27</strain>
    </source>
</reference>
<sequence>MGERKKCDGHEKRMLVREQILQAIVQMSLQDGSLSASLYVILDALEEQGSCDSEAIEQSIEELTRFEDVLHGLQKNLRTLRKLSS</sequence>
<evidence type="ECO:0000313" key="1">
    <source>
        <dbReference type="EMBL" id="GCE08084.1"/>
    </source>
</evidence>
<gene>
    <name evidence="1" type="ORF">KDAU_54130</name>
</gene>
<dbReference type="EMBL" id="BIFQ01000002">
    <property type="protein sequence ID" value="GCE08084.1"/>
    <property type="molecule type" value="Genomic_DNA"/>
</dbReference>
<dbReference type="Proteomes" id="UP000287224">
    <property type="component" value="Unassembled WGS sequence"/>
</dbReference>
<comment type="caution">
    <text evidence="1">The sequence shown here is derived from an EMBL/GenBank/DDBJ whole genome shotgun (WGS) entry which is preliminary data.</text>
</comment>
<dbReference type="AlphaFoldDB" id="A0A401ZMN4"/>
<name>A0A401ZMN4_9CHLR</name>
<protein>
    <submittedName>
        <fullName evidence="1">Uncharacterized protein</fullName>
    </submittedName>
</protein>
<dbReference type="RefSeq" id="WP_126600384.1">
    <property type="nucleotide sequence ID" value="NZ_BIFQ01000002.1"/>
</dbReference>
<evidence type="ECO:0000313" key="2">
    <source>
        <dbReference type="Proteomes" id="UP000287224"/>
    </source>
</evidence>
<dbReference type="OrthoDB" id="165230at2"/>
<keyword evidence="2" id="KW-1185">Reference proteome</keyword>
<accession>A0A401ZMN4</accession>